<accession>A0A0M3I0H9</accession>
<dbReference type="Proteomes" id="UP000036681">
    <property type="component" value="Unplaced"/>
</dbReference>
<reference evidence="2" key="1">
    <citation type="submission" date="2017-02" db="UniProtKB">
        <authorList>
            <consortium name="WormBaseParasite"/>
        </authorList>
    </citation>
    <scope>IDENTIFICATION</scope>
</reference>
<sequence length="101" mass="11289">MQAMIIVGSHCLISGGLQARPFIEALVANSFRKLAMHEMIDLISPIIFANIISRCEVKVKSEMEIVDAGLVWIWEQSNRMEGCPIVFSRAFILPGNKSTIR</sequence>
<proteinExistence type="predicted"/>
<evidence type="ECO:0000313" key="1">
    <source>
        <dbReference type="Proteomes" id="UP000036681"/>
    </source>
</evidence>
<dbReference type="WBParaSite" id="ALUE_0000963501-mRNA-1">
    <property type="protein sequence ID" value="ALUE_0000963501-mRNA-1"/>
    <property type="gene ID" value="ALUE_0000963501"/>
</dbReference>
<protein>
    <submittedName>
        <fullName evidence="2">BACK domain-containing protein</fullName>
    </submittedName>
</protein>
<organism evidence="1 2">
    <name type="scientific">Ascaris lumbricoides</name>
    <name type="common">Giant roundworm</name>
    <dbReference type="NCBI Taxonomy" id="6252"/>
    <lineage>
        <taxon>Eukaryota</taxon>
        <taxon>Metazoa</taxon>
        <taxon>Ecdysozoa</taxon>
        <taxon>Nematoda</taxon>
        <taxon>Chromadorea</taxon>
        <taxon>Rhabditida</taxon>
        <taxon>Spirurina</taxon>
        <taxon>Ascaridomorpha</taxon>
        <taxon>Ascaridoidea</taxon>
        <taxon>Ascarididae</taxon>
        <taxon>Ascaris</taxon>
    </lineage>
</organism>
<evidence type="ECO:0000313" key="2">
    <source>
        <dbReference type="WBParaSite" id="ALUE_0000963501-mRNA-1"/>
    </source>
</evidence>
<keyword evidence="1" id="KW-1185">Reference proteome</keyword>
<name>A0A0M3I0H9_ASCLU</name>
<dbReference type="AlphaFoldDB" id="A0A0M3I0H9"/>